<dbReference type="Pfam" id="PF14904">
    <property type="entry name" value="FAM86"/>
    <property type="match status" value="1"/>
</dbReference>
<evidence type="ECO:0000256" key="1">
    <source>
        <dbReference type="ARBA" id="ARBA00005511"/>
    </source>
</evidence>
<comment type="similarity">
    <text evidence="1">Belongs to the class I-like SAM-binding methyltransferase superfamily. EEF2KMT family.</text>
</comment>
<dbReference type="PANTHER" id="PTHR14614">
    <property type="entry name" value="HEPATOCELLULAR CARCINOMA-ASSOCIATED ANTIGEN"/>
    <property type="match status" value="1"/>
</dbReference>
<feature type="domain" description="FAM86 N-terminal" evidence="3">
    <location>
        <begin position="36"/>
        <end position="84"/>
    </location>
</feature>
<evidence type="ECO:0000256" key="2">
    <source>
        <dbReference type="ARBA" id="ARBA00022679"/>
    </source>
</evidence>
<name>A0A834IJ46_RHYFE</name>
<dbReference type="SUPFAM" id="SSF53335">
    <property type="entry name" value="S-adenosyl-L-methionine-dependent methyltransferases"/>
    <property type="match status" value="1"/>
</dbReference>
<dbReference type="InterPro" id="IPR019410">
    <property type="entry name" value="Methyltransf_16"/>
</dbReference>
<dbReference type="InterPro" id="IPR029063">
    <property type="entry name" value="SAM-dependent_MTases_sf"/>
</dbReference>
<evidence type="ECO:0000313" key="4">
    <source>
        <dbReference type="EMBL" id="KAF7280102.1"/>
    </source>
</evidence>
<keyword evidence="5" id="KW-1185">Reference proteome</keyword>
<dbReference type="GO" id="GO:0032991">
    <property type="term" value="C:protein-containing complex"/>
    <property type="evidence" value="ECO:0007669"/>
    <property type="project" value="TreeGrafter"/>
</dbReference>
<dbReference type="PANTHER" id="PTHR14614:SF130">
    <property type="entry name" value="PROTEIN-LYSINE N-METHYLTRANSFERASE EEF2KMT"/>
    <property type="match status" value="1"/>
</dbReference>
<proteinExistence type="inferred from homology"/>
<dbReference type="Pfam" id="PF10294">
    <property type="entry name" value="Methyltransf_16"/>
    <property type="match status" value="1"/>
</dbReference>
<dbReference type="InterPro" id="IPR029426">
    <property type="entry name" value="FAM86_N"/>
</dbReference>
<dbReference type="Gene3D" id="3.40.50.150">
    <property type="entry name" value="Vaccinia Virus protein VP39"/>
    <property type="match status" value="1"/>
</dbReference>
<dbReference type="OrthoDB" id="194386at2759"/>
<dbReference type="AlphaFoldDB" id="A0A834IJ46"/>
<organism evidence="4 5">
    <name type="scientific">Rhynchophorus ferrugineus</name>
    <name type="common">Red palm weevil</name>
    <name type="synonym">Curculio ferrugineus</name>
    <dbReference type="NCBI Taxonomy" id="354439"/>
    <lineage>
        <taxon>Eukaryota</taxon>
        <taxon>Metazoa</taxon>
        <taxon>Ecdysozoa</taxon>
        <taxon>Arthropoda</taxon>
        <taxon>Hexapoda</taxon>
        <taxon>Insecta</taxon>
        <taxon>Pterygota</taxon>
        <taxon>Neoptera</taxon>
        <taxon>Endopterygota</taxon>
        <taxon>Coleoptera</taxon>
        <taxon>Polyphaga</taxon>
        <taxon>Cucujiformia</taxon>
        <taxon>Curculionidae</taxon>
        <taxon>Dryophthorinae</taxon>
        <taxon>Rhynchophorus</taxon>
    </lineage>
</organism>
<protein>
    <recommendedName>
        <fullName evidence="3">FAM86 N-terminal domain-containing protein</fullName>
    </recommendedName>
</protein>
<dbReference type="GO" id="GO:0016740">
    <property type="term" value="F:transferase activity"/>
    <property type="evidence" value="ECO:0007669"/>
    <property type="project" value="UniProtKB-KW"/>
</dbReference>
<comment type="caution">
    <text evidence="4">The sequence shown here is derived from an EMBL/GenBank/DDBJ whole genome shotgun (WGS) entry which is preliminary data.</text>
</comment>
<evidence type="ECO:0000259" key="3">
    <source>
        <dbReference type="Pfam" id="PF14904"/>
    </source>
</evidence>
<dbReference type="Proteomes" id="UP000625711">
    <property type="component" value="Unassembled WGS sequence"/>
</dbReference>
<dbReference type="EMBL" id="JAACXV010000321">
    <property type="protein sequence ID" value="KAF7280102.1"/>
    <property type="molecule type" value="Genomic_DNA"/>
</dbReference>
<evidence type="ECO:0000313" key="5">
    <source>
        <dbReference type="Proteomes" id="UP000625711"/>
    </source>
</evidence>
<sequence length="326" mass="37497">MKDIIHFIRKQFLCGVPLVEFNFHCNIESLSLDEQKLLLDQTVNDELVVKYPIRIQYQKVFIKHLLRTLENKGCEVHDDIYSVYGRLVALTYNSDCFKHYIIDSTKGIIILKENNCLISEGTTGLRTWQASLALSEWALKNKHFLEDKTVLELGSGIGLTGLTVTLECNPKKYFFSDCHNSVLTTLCENIFLNISNQSVNIDLNELITLHLKLTNKTEISVLKLPWEEVDEDLSLKLGEIDIILAADVVYDNELFKPLLQALRIISKYCKSKQIILACTERNTSTLEEFLTLGGNLFLINQEECPTQNNFIWCNDPQVRFFRLNLI</sequence>
<accession>A0A834IJ46</accession>
<gene>
    <name evidence="4" type="ORF">GWI33_006404</name>
</gene>
<reference evidence="4" key="1">
    <citation type="submission" date="2020-08" db="EMBL/GenBank/DDBJ databases">
        <title>Genome sequencing and assembly of the red palm weevil Rhynchophorus ferrugineus.</title>
        <authorList>
            <person name="Dias G.B."/>
            <person name="Bergman C.M."/>
            <person name="Manee M."/>
        </authorList>
    </citation>
    <scope>NUCLEOTIDE SEQUENCE</scope>
    <source>
        <strain evidence="4">AA-2017</strain>
        <tissue evidence="4">Whole larva</tissue>
    </source>
</reference>
<keyword evidence="2" id="KW-0808">Transferase</keyword>